<feature type="region of interest" description="Disordered" evidence="1">
    <location>
        <begin position="70"/>
        <end position="93"/>
    </location>
</feature>
<comment type="caution">
    <text evidence="2">The sequence shown here is derived from an EMBL/GenBank/DDBJ whole genome shotgun (WGS) entry which is preliminary data.</text>
</comment>
<sequence>MIYLDPKSIIKKYVRKINKAEKNRIRNEIDAITRILDDNFRQIRRKEDSVNYDKLESAYVAEYLKRQMQRDHQTRSQLKLSKNTSSDASASSLPIMPERDFSCKSTDNLNKSLYVLHDGENSISTASKSPNIAYLETKNSASSEYVNKSLQSIPEYSYRRPTMLRDNSLPNINEKRNNFRIVAESHETKAKTPDHCTSSLPIIPKERLRHIPNNKNKAMNEYYLTHVKPNFSPNPNSSKQIELTLKSYNSESKKSFRDFKIVKLFG</sequence>
<dbReference type="EMBL" id="MPUH01000205">
    <property type="protein sequence ID" value="OMJ86458.1"/>
    <property type="molecule type" value="Genomic_DNA"/>
</dbReference>
<evidence type="ECO:0000313" key="2">
    <source>
        <dbReference type="EMBL" id="OMJ86458.1"/>
    </source>
</evidence>
<evidence type="ECO:0000313" key="3">
    <source>
        <dbReference type="Proteomes" id="UP000187209"/>
    </source>
</evidence>
<protein>
    <submittedName>
        <fullName evidence="2">Uncharacterized protein</fullName>
    </submittedName>
</protein>
<dbReference type="Proteomes" id="UP000187209">
    <property type="component" value="Unassembled WGS sequence"/>
</dbReference>
<keyword evidence="3" id="KW-1185">Reference proteome</keyword>
<feature type="compositionally biased region" description="Polar residues" evidence="1">
    <location>
        <begin position="75"/>
        <end position="84"/>
    </location>
</feature>
<name>A0A1R2CBR5_9CILI</name>
<organism evidence="2 3">
    <name type="scientific">Stentor coeruleus</name>
    <dbReference type="NCBI Taxonomy" id="5963"/>
    <lineage>
        <taxon>Eukaryota</taxon>
        <taxon>Sar</taxon>
        <taxon>Alveolata</taxon>
        <taxon>Ciliophora</taxon>
        <taxon>Postciliodesmatophora</taxon>
        <taxon>Heterotrichea</taxon>
        <taxon>Heterotrichida</taxon>
        <taxon>Stentoridae</taxon>
        <taxon>Stentor</taxon>
    </lineage>
</organism>
<reference evidence="2 3" key="1">
    <citation type="submission" date="2016-11" db="EMBL/GenBank/DDBJ databases">
        <title>The macronuclear genome of Stentor coeruleus: a giant cell with tiny introns.</title>
        <authorList>
            <person name="Slabodnick M."/>
            <person name="Ruby J.G."/>
            <person name="Reiff S.B."/>
            <person name="Swart E.C."/>
            <person name="Gosai S."/>
            <person name="Prabakaran S."/>
            <person name="Witkowska E."/>
            <person name="Larue G.E."/>
            <person name="Fisher S."/>
            <person name="Freeman R.M."/>
            <person name="Gunawardena J."/>
            <person name="Chu W."/>
            <person name="Stover N.A."/>
            <person name="Gregory B.D."/>
            <person name="Nowacki M."/>
            <person name="Derisi J."/>
            <person name="Roy S.W."/>
            <person name="Marshall W.F."/>
            <person name="Sood P."/>
        </authorList>
    </citation>
    <scope>NUCLEOTIDE SEQUENCE [LARGE SCALE GENOMIC DNA]</scope>
    <source>
        <strain evidence="2">WM001</strain>
    </source>
</reference>
<evidence type="ECO:0000256" key="1">
    <source>
        <dbReference type="SAM" id="MobiDB-lite"/>
    </source>
</evidence>
<proteinExistence type="predicted"/>
<dbReference type="AlphaFoldDB" id="A0A1R2CBR5"/>
<accession>A0A1R2CBR5</accession>
<gene>
    <name evidence="2" type="ORF">SteCoe_12039</name>
</gene>